<evidence type="ECO:0000313" key="3">
    <source>
        <dbReference type="Proteomes" id="UP001152320"/>
    </source>
</evidence>
<feature type="region of interest" description="Disordered" evidence="1">
    <location>
        <begin position="63"/>
        <end position="82"/>
    </location>
</feature>
<name>A0A9Q1HJR2_HOLLE</name>
<proteinExistence type="predicted"/>
<reference evidence="2" key="1">
    <citation type="submission" date="2021-10" db="EMBL/GenBank/DDBJ databases">
        <title>Tropical sea cucumber genome reveals ecological adaptation and Cuvierian tubules defense mechanism.</title>
        <authorList>
            <person name="Chen T."/>
        </authorList>
    </citation>
    <scope>NUCLEOTIDE SEQUENCE</scope>
    <source>
        <strain evidence="2">Nanhai2018</strain>
        <tissue evidence="2">Muscle</tissue>
    </source>
</reference>
<feature type="region of interest" description="Disordered" evidence="1">
    <location>
        <begin position="36"/>
        <end position="56"/>
    </location>
</feature>
<sequence>MPSGLSALICLGEEEFGDLLPLFEGRLRQMDQPVLDSSWNEESPPGAPLEAGNLPSHQVVVPSPQLSWESSTSSGPSVTTVV</sequence>
<keyword evidence="3" id="KW-1185">Reference proteome</keyword>
<feature type="compositionally biased region" description="Low complexity" evidence="1">
    <location>
        <begin position="70"/>
        <end position="82"/>
    </location>
</feature>
<protein>
    <submittedName>
        <fullName evidence="2">Uncharacterized protein</fullName>
    </submittedName>
</protein>
<accession>A0A9Q1HJR2</accession>
<dbReference type="Proteomes" id="UP001152320">
    <property type="component" value="Chromosome 1"/>
</dbReference>
<evidence type="ECO:0000256" key="1">
    <source>
        <dbReference type="SAM" id="MobiDB-lite"/>
    </source>
</evidence>
<evidence type="ECO:0000313" key="2">
    <source>
        <dbReference type="EMBL" id="KAJ8049604.1"/>
    </source>
</evidence>
<dbReference type="AlphaFoldDB" id="A0A9Q1HJR2"/>
<dbReference type="EMBL" id="JAIZAY010000001">
    <property type="protein sequence ID" value="KAJ8049604.1"/>
    <property type="molecule type" value="Genomic_DNA"/>
</dbReference>
<comment type="caution">
    <text evidence="2">The sequence shown here is derived from an EMBL/GenBank/DDBJ whole genome shotgun (WGS) entry which is preliminary data.</text>
</comment>
<gene>
    <name evidence="2" type="ORF">HOLleu_02414</name>
</gene>
<organism evidence="2 3">
    <name type="scientific">Holothuria leucospilota</name>
    <name type="common">Black long sea cucumber</name>
    <name type="synonym">Mertensiothuria leucospilota</name>
    <dbReference type="NCBI Taxonomy" id="206669"/>
    <lineage>
        <taxon>Eukaryota</taxon>
        <taxon>Metazoa</taxon>
        <taxon>Echinodermata</taxon>
        <taxon>Eleutherozoa</taxon>
        <taxon>Echinozoa</taxon>
        <taxon>Holothuroidea</taxon>
        <taxon>Aspidochirotacea</taxon>
        <taxon>Aspidochirotida</taxon>
        <taxon>Holothuriidae</taxon>
        <taxon>Holothuria</taxon>
    </lineage>
</organism>